<dbReference type="PANTHER" id="PTHR11786">
    <property type="entry name" value="N-HYDROXYARYLAMINE O-ACETYLTRANSFERASE"/>
    <property type="match status" value="1"/>
</dbReference>
<dbReference type="EMBL" id="JAPQKT010000003">
    <property type="protein sequence ID" value="KAJ5234186.1"/>
    <property type="molecule type" value="Genomic_DNA"/>
</dbReference>
<evidence type="ECO:0000256" key="1">
    <source>
        <dbReference type="ARBA" id="ARBA00006547"/>
    </source>
</evidence>
<reference evidence="2" key="2">
    <citation type="journal article" date="2023" name="IMA Fungus">
        <title>Comparative genomic study of the Penicillium genus elucidates a diverse pangenome and 15 lateral gene transfer events.</title>
        <authorList>
            <person name="Petersen C."/>
            <person name="Sorensen T."/>
            <person name="Nielsen M.R."/>
            <person name="Sondergaard T.E."/>
            <person name="Sorensen J.L."/>
            <person name="Fitzpatrick D.A."/>
            <person name="Frisvad J.C."/>
            <person name="Nielsen K.L."/>
        </authorList>
    </citation>
    <scope>NUCLEOTIDE SEQUENCE</scope>
    <source>
        <strain evidence="2">IBT 23319</strain>
    </source>
</reference>
<dbReference type="GeneID" id="81381441"/>
<dbReference type="GO" id="GO:0016407">
    <property type="term" value="F:acetyltransferase activity"/>
    <property type="evidence" value="ECO:0007669"/>
    <property type="project" value="InterPro"/>
</dbReference>
<comment type="caution">
    <text evidence="2">The sequence shown here is derived from an EMBL/GenBank/DDBJ whole genome shotgun (WGS) entry which is preliminary data.</text>
</comment>
<dbReference type="SUPFAM" id="SSF54001">
    <property type="entry name" value="Cysteine proteinases"/>
    <property type="match status" value="1"/>
</dbReference>
<dbReference type="PANTHER" id="PTHR11786:SF0">
    <property type="entry name" value="ARYLAMINE N-ACETYLTRANSFERASE 4-RELATED"/>
    <property type="match status" value="1"/>
</dbReference>
<dbReference type="Gene3D" id="3.30.2140.20">
    <property type="match status" value="1"/>
</dbReference>
<dbReference type="AlphaFoldDB" id="A0A9W9TPH6"/>
<dbReference type="RefSeq" id="XP_056501686.1">
    <property type="nucleotide sequence ID" value="XM_056642274.1"/>
</dbReference>
<protein>
    <submittedName>
        <fullName evidence="2">Arylamine N-acetyltransferase</fullName>
    </submittedName>
</protein>
<gene>
    <name evidence="2" type="ORF">N7469_003354</name>
</gene>
<sequence>MSQRKYSDEQLEVYLKRISYPAAKPGLSLVQIVRQNIEQDALATLCDLQRRHLTSIPWGNSALHYSQHHTISIDPDSLFEKLVERRLDGYCMENTGIFQIILRSLGYFVYATGGRVGHAAATGVDNGLFTQLSHMALIVMIEGIKYMVSSVYDAQLQYLNQLVVFTLMTQTEGALATRIAPSEMRLIKDSLVECTDKSQKVWIYQVRHNPESEWLSMTCFYDMEFLPQDFELMNFATSQKRTSWFTQSFVCTRMILDAAGEEIIGQYILAGRDIKRRLHGQTEHVQALGKEEDRVKGLAEFFDMNLRANEIQGIRGMTSEIK</sequence>
<comment type="similarity">
    <text evidence="1">Belongs to the arylamine N-acetyltransferase family.</text>
</comment>
<dbReference type="InterPro" id="IPR038765">
    <property type="entry name" value="Papain-like_cys_pep_sf"/>
</dbReference>
<evidence type="ECO:0000313" key="2">
    <source>
        <dbReference type="EMBL" id="KAJ5234186.1"/>
    </source>
</evidence>
<dbReference type="OrthoDB" id="10260017at2759"/>
<proteinExistence type="inferred from homology"/>
<evidence type="ECO:0000313" key="3">
    <source>
        <dbReference type="Proteomes" id="UP001147733"/>
    </source>
</evidence>
<dbReference type="InterPro" id="IPR053710">
    <property type="entry name" value="Arylamine_NAT_domain_sf"/>
</dbReference>
<accession>A0A9W9TPH6</accession>
<reference evidence="2" key="1">
    <citation type="submission" date="2022-11" db="EMBL/GenBank/DDBJ databases">
        <authorList>
            <person name="Petersen C."/>
        </authorList>
    </citation>
    <scope>NUCLEOTIDE SEQUENCE</scope>
    <source>
        <strain evidence="2">IBT 23319</strain>
    </source>
</reference>
<name>A0A9W9TPH6_PENCI</name>
<dbReference type="InterPro" id="IPR001447">
    <property type="entry name" value="Arylamine_N-AcTrfase"/>
</dbReference>
<organism evidence="2 3">
    <name type="scientific">Penicillium citrinum</name>
    <dbReference type="NCBI Taxonomy" id="5077"/>
    <lineage>
        <taxon>Eukaryota</taxon>
        <taxon>Fungi</taxon>
        <taxon>Dikarya</taxon>
        <taxon>Ascomycota</taxon>
        <taxon>Pezizomycotina</taxon>
        <taxon>Eurotiomycetes</taxon>
        <taxon>Eurotiomycetidae</taxon>
        <taxon>Eurotiales</taxon>
        <taxon>Aspergillaceae</taxon>
        <taxon>Penicillium</taxon>
    </lineage>
</organism>
<dbReference type="Proteomes" id="UP001147733">
    <property type="component" value="Unassembled WGS sequence"/>
</dbReference>
<dbReference type="Pfam" id="PF00797">
    <property type="entry name" value="Acetyltransf_2"/>
    <property type="match status" value="1"/>
</dbReference>
<keyword evidence="3" id="KW-1185">Reference proteome</keyword>